<protein>
    <submittedName>
        <fullName evidence="1">AlNc14C662G12357 protein</fullName>
    </submittedName>
</protein>
<name>F0X1P3_9STRA</name>
<dbReference type="HOGENOM" id="CLU_1725686_0_0_1"/>
<proteinExistence type="predicted"/>
<sequence length="152" mass="17304">MNECPCDIIHDHITDIIKFSTDKGDLSFTQQYVIKSVDKCTIKIRRSLDDKWELGSSLLQAYAITVDTKSEKKQYKFIPIEHVKAFIDQETKRVDGTPQPLACAHWAIAGIGWHRLPQDNKPYDIGEPLMNSCKFQSVRSSSASLRLSEADF</sequence>
<evidence type="ECO:0000313" key="1">
    <source>
        <dbReference type="EMBL" id="CCA27741.1"/>
    </source>
</evidence>
<accession>F0X1P3</accession>
<dbReference type="AlphaFoldDB" id="F0X1P3"/>
<reference evidence="1" key="1">
    <citation type="journal article" date="2011" name="PLoS Biol.">
        <title>Gene gain and loss during evolution of obligate parasitism in the white rust pathogen of Arabidopsis thaliana.</title>
        <authorList>
            <person name="Kemen E."/>
            <person name="Gardiner A."/>
            <person name="Schultz-Larsen T."/>
            <person name="Kemen A.C."/>
            <person name="Balmuth A.L."/>
            <person name="Robert-Seilaniantz A."/>
            <person name="Bailey K."/>
            <person name="Holub E."/>
            <person name="Studholme D.J."/>
            <person name="Maclean D."/>
            <person name="Jones J.D."/>
        </authorList>
    </citation>
    <scope>NUCLEOTIDE SEQUENCE</scope>
</reference>
<gene>
    <name evidence="1" type="primary">AlNc14C662G12357</name>
    <name evidence="1" type="ORF">ALNC14_138850</name>
</gene>
<organism evidence="1">
    <name type="scientific">Albugo laibachii Nc14</name>
    <dbReference type="NCBI Taxonomy" id="890382"/>
    <lineage>
        <taxon>Eukaryota</taxon>
        <taxon>Sar</taxon>
        <taxon>Stramenopiles</taxon>
        <taxon>Oomycota</taxon>
        <taxon>Peronosporomycetes</taxon>
        <taxon>Albuginales</taxon>
        <taxon>Albuginaceae</taxon>
        <taxon>Albugo</taxon>
    </lineage>
</organism>
<dbReference type="EMBL" id="FR824656">
    <property type="protein sequence ID" value="CCA27741.1"/>
    <property type="molecule type" value="Genomic_DNA"/>
</dbReference>
<reference evidence="1" key="2">
    <citation type="submission" date="2011-02" db="EMBL/GenBank/DDBJ databases">
        <authorList>
            <person name="MacLean D."/>
        </authorList>
    </citation>
    <scope>NUCLEOTIDE SEQUENCE</scope>
</reference>